<organism evidence="2 3">
    <name type="scientific">Daphnia pulex</name>
    <name type="common">Water flea</name>
    <dbReference type="NCBI Taxonomy" id="6669"/>
    <lineage>
        <taxon>Eukaryota</taxon>
        <taxon>Metazoa</taxon>
        <taxon>Ecdysozoa</taxon>
        <taxon>Arthropoda</taxon>
        <taxon>Crustacea</taxon>
        <taxon>Branchiopoda</taxon>
        <taxon>Diplostraca</taxon>
        <taxon>Cladocera</taxon>
        <taxon>Anomopoda</taxon>
        <taxon>Daphniidae</taxon>
        <taxon>Daphnia</taxon>
    </lineage>
</organism>
<dbReference type="EMBL" id="GL732584">
    <property type="protein sequence ID" value="EFX74216.1"/>
    <property type="molecule type" value="Genomic_DNA"/>
</dbReference>
<reference evidence="2 3" key="1">
    <citation type="journal article" date="2011" name="Science">
        <title>The ecoresponsive genome of Daphnia pulex.</title>
        <authorList>
            <person name="Colbourne J.K."/>
            <person name="Pfrender M.E."/>
            <person name="Gilbert D."/>
            <person name="Thomas W.K."/>
            <person name="Tucker A."/>
            <person name="Oakley T.H."/>
            <person name="Tokishita S."/>
            <person name="Aerts A."/>
            <person name="Arnold G.J."/>
            <person name="Basu M.K."/>
            <person name="Bauer D.J."/>
            <person name="Caceres C.E."/>
            <person name="Carmel L."/>
            <person name="Casola C."/>
            <person name="Choi J.H."/>
            <person name="Detter J.C."/>
            <person name="Dong Q."/>
            <person name="Dusheyko S."/>
            <person name="Eads B.D."/>
            <person name="Frohlich T."/>
            <person name="Geiler-Samerotte K.A."/>
            <person name="Gerlach D."/>
            <person name="Hatcher P."/>
            <person name="Jogdeo S."/>
            <person name="Krijgsveld J."/>
            <person name="Kriventseva E.V."/>
            <person name="Kultz D."/>
            <person name="Laforsch C."/>
            <person name="Lindquist E."/>
            <person name="Lopez J."/>
            <person name="Manak J.R."/>
            <person name="Muller J."/>
            <person name="Pangilinan J."/>
            <person name="Patwardhan R.P."/>
            <person name="Pitluck S."/>
            <person name="Pritham E.J."/>
            <person name="Rechtsteiner A."/>
            <person name="Rho M."/>
            <person name="Rogozin I.B."/>
            <person name="Sakarya O."/>
            <person name="Salamov A."/>
            <person name="Schaack S."/>
            <person name="Shapiro H."/>
            <person name="Shiga Y."/>
            <person name="Skalitzky C."/>
            <person name="Smith Z."/>
            <person name="Souvorov A."/>
            <person name="Sung W."/>
            <person name="Tang Z."/>
            <person name="Tsuchiya D."/>
            <person name="Tu H."/>
            <person name="Vos H."/>
            <person name="Wang M."/>
            <person name="Wolf Y.I."/>
            <person name="Yamagata H."/>
            <person name="Yamada T."/>
            <person name="Ye Y."/>
            <person name="Shaw J.R."/>
            <person name="Andrews J."/>
            <person name="Crease T.J."/>
            <person name="Tang H."/>
            <person name="Lucas S.M."/>
            <person name="Robertson H.M."/>
            <person name="Bork P."/>
            <person name="Koonin E.V."/>
            <person name="Zdobnov E.M."/>
            <person name="Grigoriev I.V."/>
            <person name="Lynch M."/>
            <person name="Boore J.L."/>
        </authorList>
    </citation>
    <scope>NUCLEOTIDE SEQUENCE [LARGE SCALE GENOMIC DNA]</scope>
</reference>
<evidence type="ECO:0000256" key="1">
    <source>
        <dbReference type="SAM" id="MobiDB-lite"/>
    </source>
</evidence>
<feature type="compositionally biased region" description="Polar residues" evidence="1">
    <location>
        <begin position="154"/>
        <end position="167"/>
    </location>
</feature>
<dbReference type="KEGG" id="dpx:DAPPUDRAFT_324436"/>
<dbReference type="InParanoid" id="E9H1Q3"/>
<feature type="compositionally biased region" description="Low complexity" evidence="1">
    <location>
        <begin position="114"/>
        <end position="127"/>
    </location>
</feature>
<dbReference type="Proteomes" id="UP000000305">
    <property type="component" value="Unassembled WGS sequence"/>
</dbReference>
<accession>E9H1Q3</accession>
<evidence type="ECO:0000313" key="3">
    <source>
        <dbReference type="Proteomes" id="UP000000305"/>
    </source>
</evidence>
<proteinExistence type="predicted"/>
<feature type="compositionally biased region" description="Polar residues" evidence="1">
    <location>
        <begin position="49"/>
        <end position="108"/>
    </location>
</feature>
<feature type="compositionally biased region" description="Polar residues" evidence="1">
    <location>
        <begin position="138"/>
        <end position="147"/>
    </location>
</feature>
<evidence type="ECO:0000313" key="2">
    <source>
        <dbReference type="EMBL" id="EFX74216.1"/>
    </source>
</evidence>
<dbReference type="AlphaFoldDB" id="E9H1Q3"/>
<name>E9H1Q3_DAPPU</name>
<gene>
    <name evidence="2" type="ORF">DAPPUDRAFT_324436</name>
</gene>
<protein>
    <submittedName>
        <fullName evidence="2">Uncharacterized protein</fullName>
    </submittedName>
</protein>
<feature type="region of interest" description="Disordered" evidence="1">
    <location>
        <begin position="1"/>
        <end position="167"/>
    </location>
</feature>
<keyword evidence="3" id="KW-1185">Reference proteome</keyword>
<sequence>MTPPTAHSSSRHAAGNFFNSEHLSPEKRKPDATSTQQPLPPLPAHQQHVSTNSIPRSSPNAMFRNYPSSSAQAVSTPTSSLTMRNSHSIESLIQTKKSPIESSSSHRSAGNVHPGQQTAQSQQLPQPSVSKHDPLSIFMTQKNSQKSTHGDYNYYTQPGTGHHQQSS</sequence>
<dbReference type="HOGENOM" id="CLU_1596205_0_0_1"/>